<accession>A0A5D4M9D3</accession>
<reference evidence="2 3" key="1">
    <citation type="submission" date="2019-08" db="EMBL/GenBank/DDBJ databases">
        <title>Bacillus genomes from the desert of Cuatro Cienegas, Coahuila.</title>
        <authorList>
            <person name="Olmedo-Alvarez G."/>
        </authorList>
    </citation>
    <scope>NUCLEOTIDE SEQUENCE [LARGE SCALE GENOMIC DNA]</scope>
    <source>
        <strain evidence="2 3">CH128b_4D</strain>
    </source>
</reference>
<feature type="transmembrane region" description="Helical" evidence="1">
    <location>
        <begin position="99"/>
        <end position="117"/>
    </location>
</feature>
<sequence length="154" mass="17535">MHNKTISKLEAILWSIALPGFPQLLKNSVIKGIFFVALEFLINVQSNFNEAIRLSFLGETRLSAQVIDYQWLMFYPCLYMFAMWDAYKSAEGEKGQYAYLPFVFTAYTVTTGLMVSPKIFINEVFIGPIFFPMLCVLPGVAAGLFLKYVLQRST</sequence>
<keyword evidence="1" id="KW-1133">Transmembrane helix</keyword>
<protein>
    <submittedName>
        <fullName evidence="2">Uncharacterized protein</fullName>
    </submittedName>
</protein>
<feature type="transmembrane region" description="Helical" evidence="1">
    <location>
        <begin position="129"/>
        <end position="150"/>
    </location>
</feature>
<gene>
    <name evidence="2" type="ORF">FZC84_18255</name>
</gene>
<evidence type="ECO:0000313" key="3">
    <source>
        <dbReference type="Proteomes" id="UP000325182"/>
    </source>
</evidence>
<proteinExistence type="predicted"/>
<dbReference type="RefSeq" id="WP_113927721.1">
    <property type="nucleotide sequence ID" value="NZ_VTEG01000018.1"/>
</dbReference>
<comment type="caution">
    <text evidence="2">The sequence shown here is derived from an EMBL/GenBank/DDBJ whole genome shotgun (WGS) entry which is preliminary data.</text>
</comment>
<dbReference type="EMBL" id="VTEG01000018">
    <property type="protein sequence ID" value="TYR97625.1"/>
    <property type="molecule type" value="Genomic_DNA"/>
</dbReference>
<dbReference type="AlphaFoldDB" id="A0A5D4M9D3"/>
<name>A0A5D4M9D3_9BACI</name>
<organism evidence="2 3">
    <name type="scientific">Rossellomorea vietnamensis</name>
    <dbReference type="NCBI Taxonomy" id="218284"/>
    <lineage>
        <taxon>Bacteria</taxon>
        <taxon>Bacillati</taxon>
        <taxon>Bacillota</taxon>
        <taxon>Bacilli</taxon>
        <taxon>Bacillales</taxon>
        <taxon>Bacillaceae</taxon>
        <taxon>Rossellomorea</taxon>
    </lineage>
</organism>
<evidence type="ECO:0000256" key="1">
    <source>
        <dbReference type="SAM" id="Phobius"/>
    </source>
</evidence>
<dbReference type="Proteomes" id="UP000325182">
    <property type="component" value="Unassembled WGS sequence"/>
</dbReference>
<keyword evidence="1" id="KW-0472">Membrane</keyword>
<evidence type="ECO:0000313" key="2">
    <source>
        <dbReference type="EMBL" id="TYR97625.1"/>
    </source>
</evidence>
<keyword evidence="1" id="KW-0812">Transmembrane</keyword>